<organism evidence="1 2">
    <name type="scientific">Diphasiastrum complanatum</name>
    <name type="common">Issler's clubmoss</name>
    <name type="synonym">Lycopodium complanatum</name>
    <dbReference type="NCBI Taxonomy" id="34168"/>
    <lineage>
        <taxon>Eukaryota</taxon>
        <taxon>Viridiplantae</taxon>
        <taxon>Streptophyta</taxon>
        <taxon>Embryophyta</taxon>
        <taxon>Tracheophyta</taxon>
        <taxon>Lycopodiopsida</taxon>
        <taxon>Lycopodiales</taxon>
        <taxon>Lycopodiaceae</taxon>
        <taxon>Lycopodioideae</taxon>
        <taxon>Diphasiastrum</taxon>
    </lineage>
</organism>
<protein>
    <submittedName>
        <fullName evidence="1">Uncharacterized protein</fullName>
    </submittedName>
</protein>
<name>A0ACC2AD23_DIPCM</name>
<evidence type="ECO:0000313" key="2">
    <source>
        <dbReference type="Proteomes" id="UP001162992"/>
    </source>
</evidence>
<proteinExistence type="predicted"/>
<accession>A0ACC2AD23</accession>
<sequence length="427" mass="47013">MQGFDCQNVLSRRARSFKLSPIQQLSLLAQRCNAINLAEGFPDFPAPLHIKEAAVAAITADFNQYRHVQGVCEKVASAFEMAHGVKVDPATEVTLCCGQSEALAAAILAVVEANDEVVILEPAYDTYEACTILAGGKPVFVSLDPPFWSLDLKKLDAAIGPKTKAVIINSPHNPTGKVFSKVELADITNLCCKHGCLAITDEVYEHITFDDVKHVSLASFPGMKERTIVTSSLSKTFGVTGWRIGWAIAPSALTSAIQIIHTKLTDSAPAPFQEAALTALQSCPDFYKSLKQEYQFRRDYVCNFLNDFGFIVHFRPQGSFFVFVELPSEVRFDDIEYVMEAINTLGIAFVPGCAFFNKSGAEENLKFHVSTDLAKKGLQMPRNLKGSNDASENLVSNPYKHRYIRVAFCKDISTLQAAKLALRRQCK</sequence>
<keyword evidence="2" id="KW-1185">Reference proteome</keyword>
<gene>
    <name evidence="1" type="ORF">O6H91_22G014200</name>
</gene>
<dbReference type="Proteomes" id="UP001162992">
    <property type="component" value="Chromosome 22"/>
</dbReference>
<evidence type="ECO:0000313" key="1">
    <source>
        <dbReference type="EMBL" id="KAJ7515464.1"/>
    </source>
</evidence>
<reference evidence="2" key="1">
    <citation type="journal article" date="2024" name="Proc. Natl. Acad. Sci. U.S.A.">
        <title>Extraordinary preservation of gene collinearity over three hundred million years revealed in homosporous lycophytes.</title>
        <authorList>
            <person name="Li C."/>
            <person name="Wickell D."/>
            <person name="Kuo L.Y."/>
            <person name="Chen X."/>
            <person name="Nie B."/>
            <person name="Liao X."/>
            <person name="Peng D."/>
            <person name="Ji J."/>
            <person name="Jenkins J."/>
            <person name="Williams M."/>
            <person name="Shu S."/>
            <person name="Plott C."/>
            <person name="Barry K."/>
            <person name="Rajasekar S."/>
            <person name="Grimwood J."/>
            <person name="Han X."/>
            <person name="Sun S."/>
            <person name="Hou Z."/>
            <person name="He W."/>
            <person name="Dai G."/>
            <person name="Sun C."/>
            <person name="Schmutz J."/>
            <person name="Leebens-Mack J.H."/>
            <person name="Li F.W."/>
            <person name="Wang L."/>
        </authorList>
    </citation>
    <scope>NUCLEOTIDE SEQUENCE [LARGE SCALE GENOMIC DNA]</scope>
    <source>
        <strain evidence="2">cv. PW_Plant_1</strain>
    </source>
</reference>
<dbReference type="EMBL" id="CM055113">
    <property type="protein sequence ID" value="KAJ7515464.1"/>
    <property type="molecule type" value="Genomic_DNA"/>
</dbReference>
<comment type="caution">
    <text evidence="1">The sequence shown here is derived from an EMBL/GenBank/DDBJ whole genome shotgun (WGS) entry which is preliminary data.</text>
</comment>